<keyword evidence="4" id="KW-0808">Transferase</keyword>
<dbReference type="SMART" id="SM00249">
    <property type="entry name" value="PHD"/>
    <property type="match status" value="3"/>
</dbReference>
<evidence type="ECO:0000256" key="10">
    <source>
        <dbReference type="ARBA" id="ARBA00022989"/>
    </source>
</evidence>
<dbReference type="InterPro" id="IPR011011">
    <property type="entry name" value="Znf_FYVE_PHD"/>
</dbReference>
<evidence type="ECO:0000256" key="7">
    <source>
        <dbReference type="ARBA" id="ARBA00022771"/>
    </source>
</evidence>
<evidence type="ECO:0000256" key="16">
    <source>
        <dbReference type="SAM" id="Phobius"/>
    </source>
</evidence>
<organism evidence="18 19">
    <name type="scientific">Brassica rapa subsp. trilocularis</name>
    <dbReference type="NCBI Taxonomy" id="1813537"/>
    <lineage>
        <taxon>Eukaryota</taxon>
        <taxon>Viridiplantae</taxon>
        <taxon>Streptophyta</taxon>
        <taxon>Embryophyta</taxon>
        <taxon>Tracheophyta</taxon>
        <taxon>Spermatophyta</taxon>
        <taxon>Magnoliopsida</taxon>
        <taxon>eudicotyledons</taxon>
        <taxon>Gunneridae</taxon>
        <taxon>Pentapetalae</taxon>
        <taxon>rosids</taxon>
        <taxon>malvids</taxon>
        <taxon>Brassicales</taxon>
        <taxon>Brassicaceae</taxon>
        <taxon>Brassiceae</taxon>
        <taxon>Brassica</taxon>
    </lineage>
</organism>
<keyword evidence="6" id="KW-0479">Metal-binding</keyword>
<evidence type="ECO:0000256" key="9">
    <source>
        <dbReference type="ARBA" id="ARBA00022968"/>
    </source>
</evidence>
<evidence type="ECO:0000259" key="17">
    <source>
        <dbReference type="PROSITE" id="PS50016"/>
    </source>
</evidence>
<evidence type="ECO:0000256" key="13">
    <source>
        <dbReference type="ARBA" id="ARBA00037847"/>
    </source>
</evidence>
<feature type="region of interest" description="Disordered" evidence="15">
    <location>
        <begin position="653"/>
        <end position="680"/>
    </location>
</feature>
<keyword evidence="10 16" id="KW-1133">Transmembrane helix</keyword>
<dbReference type="Gene3D" id="3.30.40.10">
    <property type="entry name" value="Zinc/RING finger domain, C3HC4 (zinc finger)"/>
    <property type="match status" value="2"/>
</dbReference>
<feature type="domain" description="PHD-type" evidence="17">
    <location>
        <begin position="1021"/>
        <end position="1071"/>
    </location>
</feature>
<dbReference type="Gene3D" id="3.40.50.150">
    <property type="entry name" value="Vaccinia Virus protein VP39"/>
    <property type="match status" value="2"/>
</dbReference>
<feature type="transmembrane region" description="Helical" evidence="16">
    <location>
        <begin position="16"/>
        <end position="36"/>
    </location>
</feature>
<feature type="region of interest" description="Disordered" evidence="15">
    <location>
        <begin position="715"/>
        <end position="735"/>
    </location>
</feature>
<accession>A0ABQ7L3I9</accession>
<evidence type="ECO:0000313" key="18">
    <source>
        <dbReference type="EMBL" id="KAG5381166.1"/>
    </source>
</evidence>
<dbReference type="InterPro" id="IPR001965">
    <property type="entry name" value="Znf_PHD"/>
</dbReference>
<feature type="compositionally biased region" description="Polar residues" evidence="15">
    <location>
        <begin position="947"/>
        <end position="956"/>
    </location>
</feature>
<feature type="domain" description="PHD-type" evidence="17">
    <location>
        <begin position="853"/>
        <end position="903"/>
    </location>
</feature>
<evidence type="ECO:0000256" key="8">
    <source>
        <dbReference type="ARBA" id="ARBA00022833"/>
    </source>
</evidence>
<dbReference type="Gene3D" id="2.30.30.1150">
    <property type="match status" value="1"/>
</dbReference>
<dbReference type="InterPro" id="IPR013083">
    <property type="entry name" value="Znf_RING/FYVE/PHD"/>
</dbReference>
<reference evidence="18 19" key="1">
    <citation type="submission" date="2021-03" db="EMBL/GenBank/DDBJ databases">
        <authorList>
            <person name="King G.J."/>
            <person name="Bancroft I."/>
            <person name="Baten A."/>
            <person name="Bloomfield J."/>
            <person name="Borpatragohain P."/>
            <person name="He Z."/>
            <person name="Irish N."/>
            <person name="Irwin J."/>
            <person name="Liu K."/>
            <person name="Mauleon R.P."/>
            <person name="Moore J."/>
            <person name="Morris R."/>
            <person name="Ostergaard L."/>
            <person name="Wang B."/>
            <person name="Wells R."/>
        </authorList>
    </citation>
    <scope>NUCLEOTIDE SEQUENCE [LARGE SCALE GENOMIC DNA]</scope>
    <source>
        <strain evidence="18">R-o-18</strain>
        <tissue evidence="18">Leaf</tissue>
    </source>
</reference>
<feature type="domain" description="PHD-type" evidence="17">
    <location>
        <begin position="969"/>
        <end position="1025"/>
    </location>
</feature>
<evidence type="ECO:0000313" key="19">
    <source>
        <dbReference type="Proteomes" id="UP000823674"/>
    </source>
</evidence>
<evidence type="ECO:0000256" key="12">
    <source>
        <dbReference type="ARBA" id="ARBA00023180"/>
    </source>
</evidence>
<dbReference type="SUPFAM" id="SSF53335">
    <property type="entry name" value="S-adenosyl-L-methionine-dependent methyltransferases"/>
    <property type="match status" value="2"/>
</dbReference>
<dbReference type="EMBL" id="JADBGQ010000009">
    <property type="protein sequence ID" value="KAG5381166.1"/>
    <property type="molecule type" value="Genomic_DNA"/>
</dbReference>
<evidence type="ECO:0000256" key="6">
    <source>
        <dbReference type="ARBA" id="ARBA00022723"/>
    </source>
</evidence>
<evidence type="ECO:0000256" key="5">
    <source>
        <dbReference type="ARBA" id="ARBA00022692"/>
    </source>
</evidence>
<keyword evidence="5 16" id="KW-0812">Transmembrane</keyword>
<gene>
    <name evidence="18" type="primary">A07p049860.1_BraROA</name>
    <name evidence="18" type="ORF">IGI04_029008</name>
</gene>
<comment type="similarity">
    <text evidence="2">Belongs to the methyltransferase superfamily.</text>
</comment>
<dbReference type="Pfam" id="PF00628">
    <property type="entry name" value="PHD"/>
    <property type="match status" value="2"/>
</dbReference>
<keyword evidence="3" id="KW-0489">Methyltransferase</keyword>
<dbReference type="PROSITE" id="PS01359">
    <property type="entry name" value="ZF_PHD_1"/>
    <property type="match status" value="1"/>
</dbReference>
<protein>
    <recommendedName>
        <fullName evidence="17">PHD-type domain-containing protein</fullName>
    </recommendedName>
</protein>
<sequence length="1133" mass="126305">MKLSDVGLDAVKTPRLVKVIAFAFISITTIFLFNHFSDSFSYPSLISSPEAVQTNATTVSAVSPSPPPRPHLKISPPPLPPTVVRTGIIDENGAMSDTFEIGGFDPGAVDEIKTGNSSSSSEATGDSKVEFRIEKFSVCDKRKTDHIPCLDNEEEIKRLNSTDRGENYERHCPKERLGCLIPPPDGYKKPIPWPQSRDKIWFNNVPHTRLVEDKGGQNWIRQEKDKFVFPGGGTQFIHGADQYLDQISQMVPGITFGVRTRVALDIGCGVASFGAFLMQRNTTTLSVAPKDVHENQIQFALERGVPAMVAVFATRRLLYPSQAFEMIHCSRCRINWTRDDGILLLEANRMLRAGGYFVWAAQPVYKHEDNLQEQWKEMVDLTNRICWELIKKEGYIAVWRKPLNNSCYLNREAGVKPPLCRPDDDPDDVWYVDMKPCITRLPENGAGANVSTWPARLHDPPERLQSIQMDAYISRKEIMKAESRFWFETVESYVRVFRWNEFKLRNVLDMKAGFGGFAAALNDLGLDCWVMNVVPTSGFNTLPVIYDRGLVGTMHDWCEPFDTYPRTYDLIHAAFLLSNEKKRCNITNIMVEMDRMLRPGGRVYIRDSLSLMDQLQKIATAIGWRAGVHDTGEGPHASIIGIRTMIVDEVISNGDGRESSQPNGTLNMANASSGDDKNSRICKRRKLESSVSTVGLSGIRESVACEMNDQRCSGGTHLTGGLPQLSNPDESTTEPHKYETVTAGCQNVLSQVLASKEFASLSKLLSENLQGVKIEDLPCRTLIDTRMQEGAYEGSSVLFSTDLQEDVGNGMAALAGSLLDLSKTSCTEQLKQFNTVEPTHHPNVETTRNDSVDDACKLCGEKAAVKDYLACDHCDDMYHVSCAHPGEKEMSSDTWYCLNCTDNGFGSPHENCVVCEKKKTEKLLVKTDNNGCVDDSSAERKEDSNGSEENSTSNMMNHGDEAMETKIDSELCRTCGTKVEKGDGNRFITCDHPFCPHKYYHIRCLTSKQIKLHNVSWYCSSCLCRNCLTDKDDDKIVLCDGCDDAYHIYCMKPPCASVPDGEWFCRTCKVAIQKVRKIRNVVEKKKVGAVQKLKGKMNEIKPGSKGKGGLDSGVGGMDMLLNAADTLKDQEQM</sequence>
<keyword evidence="11 16" id="KW-0472">Membrane</keyword>
<evidence type="ECO:0000256" key="2">
    <source>
        <dbReference type="ARBA" id="ARBA00008361"/>
    </source>
</evidence>
<keyword evidence="9" id="KW-0735">Signal-anchor</keyword>
<keyword evidence="12" id="KW-0325">Glycoprotein</keyword>
<dbReference type="Proteomes" id="UP000823674">
    <property type="component" value="Chromosome A07"/>
</dbReference>
<evidence type="ECO:0000256" key="3">
    <source>
        <dbReference type="ARBA" id="ARBA00022603"/>
    </source>
</evidence>
<comment type="subcellular location">
    <subcellularLocation>
        <location evidence="13">Endomembrane system</location>
        <topology evidence="13">Single-pass membrane protein</topology>
    </subcellularLocation>
    <subcellularLocation>
        <location evidence="1">Membrane</location>
        <topology evidence="1">Single-pass type II membrane protein</topology>
    </subcellularLocation>
</comment>
<dbReference type="PROSITE" id="PS50016">
    <property type="entry name" value="ZF_PHD_2"/>
    <property type="match status" value="3"/>
</dbReference>
<dbReference type="InterPro" id="IPR019787">
    <property type="entry name" value="Znf_PHD-finger"/>
</dbReference>
<feature type="region of interest" description="Disordered" evidence="15">
    <location>
        <begin position="934"/>
        <end position="959"/>
    </location>
</feature>
<feature type="compositionally biased region" description="Pro residues" evidence="15">
    <location>
        <begin position="64"/>
        <end position="80"/>
    </location>
</feature>
<keyword evidence="19" id="KW-1185">Reference proteome</keyword>
<evidence type="ECO:0000256" key="14">
    <source>
        <dbReference type="PROSITE-ProRule" id="PRU00146"/>
    </source>
</evidence>
<dbReference type="PANTHER" id="PTHR10108:SF1144">
    <property type="entry name" value="METHYLTRANSFERASE PMT10-RELATED"/>
    <property type="match status" value="1"/>
</dbReference>
<evidence type="ECO:0000256" key="15">
    <source>
        <dbReference type="SAM" id="MobiDB-lite"/>
    </source>
</evidence>
<feature type="compositionally biased region" description="Polar residues" evidence="15">
    <location>
        <begin position="659"/>
        <end position="673"/>
    </location>
</feature>
<dbReference type="Pfam" id="PF03141">
    <property type="entry name" value="Methyltransf_29"/>
    <property type="match status" value="1"/>
</dbReference>
<dbReference type="SUPFAM" id="SSF57903">
    <property type="entry name" value="FYVE/PHD zinc finger"/>
    <property type="match status" value="3"/>
</dbReference>
<evidence type="ECO:0000256" key="1">
    <source>
        <dbReference type="ARBA" id="ARBA00004606"/>
    </source>
</evidence>
<keyword evidence="7 14" id="KW-0863">Zinc-finger</keyword>
<dbReference type="PANTHER" id="PTHR10108">
    <property type="entry name" value="SAM-DEPENDENT METHYLTRANSFERASE"/>
    <property type="match status" value="1"/>
</dbReference>
<evidence type="ECO:0000256" key="11">
    <source>
        <dbReference type="ARBA" id="ARBA00023136"/>
    </source>
</evidence>
<evidence type="ECO:0000256" key="4">
    <source>
        <dbReference type="ARBA" id="ARBA00022679"/>
    </source>
</evidence>
<dbReference type="InterPro" id="IPR029063">
    <property type="entry name" value="SAM-dependent_MTases_sf"/>
</dbReference>
<feature type="region of interest" description="Disordered" evidence="15">
    <location>
        <begin position="59"/>
        <end position="80"/>
    </location>
</feature>
<proteinExistence type="inferred from homology"/>
<dbReference type="InterPro" id="IPR019786">
    <property type="entry name" value="Zinc_finger_PHD-type_CS"/>
</dbReference>
<dbReference type="InterPro" id="IPR004159">
    <property type="entry name" value="Put_SAM_MeTrfase"/>
</dbReference>
<keyword evidence="8" id="KW-0862">Zinc</keyword>
<name>A0ABQ7L3I9_BRACM</name>
<comment type="caution">
    <text evidence="18">The sequence shown here is derived from an EMBL/GenBank/DDBJ whole genome shotgun (WGS) entry which is preliminary data.</text>
</comment>